<dbReference type="PANTHER" id="PTHR34472">
    <property type="entry name" value="SULFUR CARRIER PROTEIN THIS"/>
    <property type="match status" value="1"/>
</dbReference>
<dbReference type="Gene3D" id="3.10.20.30">
    <property type="match status" value="1"/>
</dbReference>
<organism evidence="1 2">
    <name type="scientific">Thermoclostridium caenicola</name>
    <dbReference type="NCBI Taxonomy" id="659425"/>
    <lineage>
        <taxon>Bacteria</taxon>
        <taxon>Bacillati</taxon>
        <taxon>Bacillota</taxon>
        <taxon>Clostridia</taxon>
        <taxon>Eubacteriales</taxon>
        <taxon>Oscillospiraceae</taxon>
        <taxon>Thermoclostridium</taxon>
    </lineage>
</organism>
<dbReference type="InterPro" id="IPR012675">
    <property type="entry name" value="Beta-grasp_dom_sf"/>
</dbReference>
<dbReference type="RefSeq" id="WP_149679224.1">
    <property type="nucleotide sequence ID" value="NZ_DAONMB010000011.1"/>
</dbReference>
<dbReference type="Pfam" id="PF02597">
    <property type="entry name" value="ThiS"/>
    <property type="match status" value="1"/>
</dbReference>
<dbReference type="InterPro" id="IPR016155">
    <property type="entry name" value="Mopterin_synth/thiamin_S_b"/>
</dbReference>
<reference evidence="1 2" key="1">
    <citation type="submission" date="2016-11" db="EMBL/GenBank/DDBJ databases">
        <authorList>
            <person name="Varghese N."/>
            <person name="Submissions S."/>
        </authorList>
    </citation>
    <scope>NUCLEOTIDE SEQUENCE [LARGE SCALE GENOMIC DNA]</scope>
    <source>
        <strain evidence="1 2">DSM 19027</strain>
    </source>
</reference>
<accession>A0A1M6IF72</accession>
<dbReference type="EMBL" id="FQZP01000042">
    <property type="protein sequence ID" value="SHJ33100.1"/>
    <property type="molecule type" value="Genomic_DNA"/>
</dbReference>
<gene>
    <name evidence="1" type="ORF">SAMN05444373_104219</name>
</gene>
<dbReference type="Proteomes" id="UP000324781">
    <property type="component" value="Unassembled WGS sequence"/>
</dbReference>
<proteinExistence type="predicted"/>
<dbReference type="SUPFAM" id="SSF54285">
    <property type="entry name" value="MoaD/ThiS"/>
    <property type="match status" value="1"/>
</dbReference>
<sequence>MNLKMNGKTVEAEENISLYDFLVSKQLEPERLIVELNFEIVPKEQWKDVVLKENDSIEVLRFVGGG</sequence>
<keyword evidence="2" id="KW-1185">Reference proteome</keyword>
<dbReference type="CDD" id="cd00565">
    <property type="entry name" value="Ubl_ThiS"/>
    <property type="match status" value="1"/>
</dbReference>
<dbReference type="InterPro" id="IPR010035">
    <property type="entry name" value="Thi_S"/>
</dbReference>
<dbReference type="OrthoDB" id="9810692at2"/>
<dbReference type="AlphaFoldDB" id="A0A1M6IF72"/>
<name>A0A1M6IF72_9FIRM</name>
<evidence type="ECO:0000313" key="1">
    <source>
        <dbReference type="EMBL" id="SHJ33100.1"/>
    </source>
</evidence>
<dbReference type="PANTHER" id="PTHR34472:SF1">
    <property type="entry name" value="SULFUR CARRIER PROTEIN THIS"/>
    <property type="match status" value="1"/>
</dbReference>
<protein>
    <submittedName>
        <fullName evidence="1">Sulfur carrier protein</fullName>
    </submittedName>
</protein>
<dbReference type="InterPro" id="IPR003749">
    <property type="entry name" value="ThiS/MoaD-like"/>
</dbReference>
<dbReference type="NCBIfam" id="TIGR01683">
    <property type="entry name" value="thiS"/>
    <property type="match status" value="1"/>
</dbReference>
<evidence type="ECO:0000313" key="2">
    <source>
        <dbReference type="Proteomes" id="UP000324781"/>
    </source>
</evidence>